<proteinExistence type="predicted"/>
<accession>A0AA38M614</accession>
<organism evidence="2 3">
    <name type="scientific">Zophobas morio</name>
    <dbReference type="NCBI Taxonomy" id="2755281"/>
    <lineage>
        <taxon>Eukaryota</taxon>
        <taxon>Metazoa</taxon>
        <taxon>Ecdysozoa</taxon>
        <taxon>Arthropoda</taxon>
        <taxon>Hexapoda</taxon>
        <taxon>Insecta</taxon>
        <taxon>Pterygota</taxon>
        <taxon>Neoptera</taxon>
        <taxon>Endopterygota</taxon>
        <taxon>Coleoptera</taxon>
        <taxon>Polyphaga</taxon>
        <taxon>Cucujiformia</taxon>
        <taxon>Tenebrionidae</taxon>
        <taxon>Zophobas</taxon>
    </lineage>
</organism>
<dbReference type="Proteomes" id="UP001168821">
    <property type="component" value="Unassembled WGS sequence"/>
</dbReference>
<evidence type="ECO:0000256" key="1">
    <source>
        <dbReference type="SAM" id="MobiDB-lite"/>
    </source>
</evidence>
<feature type="region of interest" description="Disordered" evidence="1">
    <location>
        <begin position="1"/>
        <end position="24"/>
    </location>
</feature>
<evidence type="ECO:0000313" key="3">
    <source>
        <dbReference type="Proteomes" id="UP001168821"/>
    </source>
</evidence>
<evidence type="ECO:0000313" key="2">
    <source>
        <dbReference type="EMBL" id="KAJ3643867.1"/>
    </source>
</evidence>
<sequence length="86" mass="9677">MSVSLTSYVPSERGGKTTTGVASGGDFAPSSNEVVRLWSLLPFAKAAKQLNDRCRHFGHQQRRNDCISFASYRSRKKPLDLFTFFF</sequence>
<gene>
    <name evidence="2" type="ORF">Zmor_026551</name>
</gene>
<name>A0AA38M614_9CUCU</name>
<dbReference type="EMBL" id="JALNTZ010000008">
    <property type="protein sequence ID" value="KAJ3643867.1"/>
    <property type="molecule type" value="Genomic_DNA"/>
</dbReference>
<dbReference type="AlphaFoldDB" id="A0AA38M614"/>
<keyword evidence="3" id="KW-1185">Reference proteome</keyword>
<comment type="caution">
    <text evidence="2">The sequence shown here is derived from an EMBL/GenBank/DDBJ whole genome shotgun (WGS) entry which is preliminary data.</text>
</comment>
<reference evidence="2" key="1">
    <citation type="journal article" date="2023" name="G3 (Bethesda)">
        <title>Whole genome assemblies of Zophobas morio and Tenebrio molitor.</title>
        <authorList>
            <person name="Kaur S."/>
            <person name="Stinson S.A."/>
            <person name="diCenzo G.C."/>
        </authorList>
    </citation>
    <scope>NUCLEOTIDE SEQUENCE</scope>
    <source>
        <strain evidence="2">QUZm001</strain>
    </source>
</reference>
<protein>
    <submittedName>
        <fullName evidence="2">Uncharacterized protein</fullName>
    </submittedName>
</protein>